<feature type="chain" id="PRO_5002183863" description="Thiamine-binding periplasmic protein" evidence="7">
    <location>
        <begin position="18"/>
        <end position="323"/>
    </location>
</feature>
<dbReference type="RefSeq" id="WP_044616414.1">
    <property type="nucleotide sequence ID" value="NZ_CP007142.1"/>
</dbReference>
<dbReference type="OrthoDB" id="8013425at2"/>
<protein>
    <recommendedName>
        <fullName evidence="3">Thiamine-binding periplasmic protein</fullName>
    </recommendedName>
</protein>
<evidence type="ECO:0000256" key="4">
    <source>
        <dbReference type="ARBA" id="ARBA00022448"/>
    </source>
</evidence>
<name>A0A0C5VTQ3_9GAMM</name>
<feature type="signal peptide" evidence="7">
    <location>
        <begin position="1"/>
        <end position="17"/>
    </location>
</feature>
<keyword evidence="9" id="KW-1185">Reference proteome</keyword>
<dbReference type="GO" id="GO:0030975">
    <property type="term" value="F:thiamine binding"/>
    <property type="evidence" value="ECO:0007669"/>
    <property type="project" value="InterPro"/>
</dbReference>
<gene>
    <name evidence="8" type="ORF">YC6258_01651</name>
</gene>
<dbReference type="PATRIC" id="fig|1445510.3.peg.1616"/>
<evidence type="ECO:0000256" key="5">
    <source>
        <dbReference type="ARBA" id="ARBA00022729"/>
    </source>
</evidence>
<keyword evidence="4" id="KW-0813">Transport</keyword>
<dbReference type="CDD" id="cd13545">
    <property type="entry name" value="PBP2_TbpA"/>
    <property type="match status" value="1"/>
</dbReference>
<accession>A0A0C5VTQ3</accession>
<keyword evidence="6" id="KW-0574">Periplasm</keyword>
<reference evidence="8 9" key="1">
    <citation type="submission" date="2014-01" db="EMBL/GenBank/DDBJ databases">
        <title>Full genme sequencing of cellulolytic bacterium Gynuella sunshinyii YC6258T gen. nov., sp. nov.</title>
        <authorList>
            <person name="Khan H."/>
            <person name="Chung E.J."/>
            <person name="Chung Y.R."/>
        </authorList>
    </citation>
    <scope>NUCLEOTIDE SEQUENCE [LARGE SCALE GENOMIC DNA]</scope>
    <source>
        <strain evidence="8 9">YC6258</strain>
    </source>
</reference>
<evidence type="ECO:0000256" key="6">
    <source>
        <dbReference type="ARBA" id="ARBA00022764"/>
    </source>
</evidence>
<dbReference type="NCBIfam" id="TIGR01276">
    <property type="entry name" value="thiB"/>
    <property type="match status" value="1"/>
</dbReference>
<dbReference type="AlphaFoldDB" id="A0A0C5VTQ3"/>
<dbReference type="GO" id="GO:0030976">
    <property type="term" value="F:thiamine pyrophosphate binding"/>
    <property type="evidence" value="ECO:0007669"/>
    <property type="project" value="TreeGrafter"/>
</dbReference>
<evidence type="ECO:0000256" key="3">
    <source>
        <dbReference type="ARBA" id="ARBA00019815"/>
    </source>
</evidence>
<proteinExistence type="inferred from homology"/>
<dbReference type="STRING" id="1445510.YC6258_01651"/>
<dbReference type="SUPFAM" id="SSF53850">
    <property type="entry name" value="Periplasmic binding protein-like II"/>
    <property type="match status" value="1"/>
</dbReference>
<dbReference type="NCBIfam" id="TIGR01254">
    <property type="entry name" value="sfuA"/>
    <property type="match status" value="1"/>
</dbReference>
<keyword evidence="5 7" id="KW-0732">Signal</keyword>
<dbReference type="InterPro" id="IPR005948">
    <property type="entry name" value="ThiB-like"/>
</dbReference>
<comment type="similarity">
    <text evidence="2">Belongs to the bacterial solute-binding protein 1 family.</text>
</comment>
<evidence type="ECO:0000256" key="2">
    <source>
        <dbReference type="ARBA" id="ARBA00008520"/>
    </source>
</evidence>
<evidence type="ECO:0000313" key="9">
    <source>
        <dbReference type="Proteomes" id="UP000032266"/>
    </source>
</evidence>
<dbReference type="PANTHER" id="PTHR30006">
    <property type="entry name" value="THIAMINE-BINDING PERIPLASMIC PROTEIN-RELATED"/>
    <property type="match status" value="1"/>
</dbReference>
<dbReference type="InterPro" id="IPR006059">
    <property type="entry name" value="SBP"/>
</dbReference>
<dbReference type="GO" id="GO:0015888">
    <property type="term" value="P:thiamine transport"/>
    <property type="evidence" value="ECO:0007669"/>
    <property type="project" value="InterPro"/>
</dbReference>
<organism evidence="8 9">
    <name type="scientific">Gynuella sunshinyii YC6258</name>
    <dbReference type="NCBI Taxonomy" id="1445510"/>
    <lineage>
        <taxon>Bacteria</taxon>
        <taxon>Pseudomonadati</taxon>
        <taxon>Pseudomonadota</taxon>
        <taxon>Gammaproteobacteria</taxon>
        <taxon>Oceanospirillales</taxon>
        <taxon>Saccharospirillaceae</taxon>
        <taxon>Gynuella</taxon>
    </lineage>
</organism>
<comment type="subcellular location">
    <subcellularLocation>
        <location evidence="1">Periplasm</location>
    </subcellularLocation>
</comment>
<evidence type="ECO:0000313" key="8">
    <source>
        <dbReference type="EMBL" id="AJQ93699.1"/>
    </source>
</evidence>
<dbReference type="PANTHER" id="PTHR30006:SF3">
    <property type="entry name" value="THIAMINE-BINDING PERIPLASMIC PROTEIN"/>
    <property type="match status" value="1"/>
</dbReference>
<dbReference type="Proteomes" id="UP000032266">
    <property type="component" value="Chromosome"/>
</dbReference>
<sequence length="323" mass="36354">MNKWLLPLSLLAGFAQAETLTVYTYDSFTSEWGPGPQLEKAFEQQCGCDLTFVAAEDGVAILNRLKIEGGNTKADVILGIDAPLMESAVEQHLVQPHSLPTDGLKTGLHWQNTYFLPFDYGYFAFIYNRDQIKTPARSMAELLASKATVIYQDPRTSTPGQGLLLWINSLYPDNAEQAWKQLNSHTVTVTKGWSEAYNMFLEGSADYVLSYTTSPAYHMVAENENRYQAAEFSEGHIAQIEVAGISQYAHQPELARQFLTFLTSRTAQEIIPVTNWMLPVIDDVSLPEAFSTLVQPKAITIDYPQFTQQREHWIKTWRSIAAQ</sequence>
<evidence type="ECO:0000256" key="7">
    <source>
        <dbReference type="SAM" id="SignalP"/>
    </source>
</evidence>
<dbReference type="HOGENOM" id="CLU_026974_6_0_6"/>
<evidence type="ECO:0000256" key="1">
    <source>
        <dbReference type="ARBA" id="ARBA00004418"/>
    </source>
</evidence>
<dbReference type="InterPro" id="IPR005967">
    <property type="entry name" value="ThiB"/>
</dbReference>
<dbReference type="KEGG" id="gsn:YC6258_01651"/>
<dbReference type="EMBL" id="CP007142">
    <property type="protein sequence ID" value="AJQ93699.1"/>
    <property type="molecule type" value="Genomic_DNA"/>
</dbReference>
<dbReference type="GO" id="GO:0030288">
    <property type="term" value="C:outer membrane-bounded periplasmic space"/>
    <property type="evidence" value="ECO:0007669"/>
    <property type="project" value="InterPro"/>
</dbReference>
<dbReference type="Pfam" id="PF01547">
    <property type="entry name" value="SBP_bac_1"/>
    <property type="match status" value="1"/>
</dbReference>
<dbReference type="Gene3D" id="3.40.190.10">
    <property type="entry name" value="Periplasmic binding protein-like II"/>
    <property type="match status" value="2"/>
</dbReference>